<organism evidence="6 7">
    <name type="scientific">Enterococcus hirae</name>
    <dbReference type="NCBI Taxonomy" id="1354"/>
    <lineage>
        <taxon>Bacteria</taxon>
        <taxon>Bacillati</taxon>
        <taxon>Bacillota</taxon>
        <taxon>Bacilli</taxon>
        <taxon>Lactobacillales</taxon>
        <taxon>Enterococcaceae</taxon>
        <taxon>Enterococcus</taxon>
    </lineage>
</organism>
<comment type="caution">
    <text evidence="6">The sequence shown here is derived from an EMBL/GenBank/DDBJ whole genome shotgun (WGS) entry which is preliminary data.</text>
</comment>
<comment type="subcellular location">
    <subcellularLocation>
        <location evidence="1">Membrane</location>
        <topology evidence="1">Multi-pass membrane protein</topology>
    </subcellularLocation>
</comment>
<dbReference type="PANTHER" id="PTHR43424:SF1">
    <property type="entry name" value="LOCUS PUTATIVE PROTEIN 1-RELATED"/>
    <property type="match status" value="1"/>
</dbReference>
<evidence type="ECO:0000313" key="7">
    <source>
        <dbReference type="Proteomes" id="UP000352698"/>
    </source>
</evidence>
<gene>
    <name evidence="6" type="primary">rfbX_1</name>
    <name evidence="6" type="ORF">NCTC12204_00219</name>
</gene>
<feature type="transmembrane region" description="Helical" evidence="5">
    <location>
        <begin position="213"/>
        <end position="229"/>
    </location>
</feature>
<feature type="transmembrane region" description="Helical" evidence="5">
    <location>
        <begin position="362"/>
        <end position="380"/>
    </location>
</feature>
<dbReference type="GO" id="GO:0016020">
    <property type="term" value="C:membrane"/>
    <property type="evidence" value="ECO:0007669"/>
    <property type="project" value="UniProtKB-SubCell"/>
</dbReference>
<evidence type="ECO:0000313" key="6">
    <source>
        <dbReference type="EMBL" id="VTQ58765.1"/>
    </source>
</evidence>
<feature type="transmembrane region" description="Helical" evidence="5">
    <location>
        <begin position="417"/>
        <end position="434"/>
    </location>
</feature>
<feature type="transmembrane region" description="Helical" evidence="5">
    <location>
        <begin position="446"/>
        <end position="469"/>
    </location>
</feature>
<dbReference type="Pfam" id="PF01943">
    <property type="entry name" value="Polysacc_synt"/>
    <property type="match status" value="1"/>
</dbReference>
<dbReference type="AlphaFoldDB" id="A0A7Z9ASF2"/>
<keyword evidence="2 5" id="KW-0812">Transmembrane</keyword>
<dbReference type="InterPro" id="IPR052556">
    <property type="entry name" value="PolySynth_Transporter"/>
</dbReference>
<dbReference type="Proteomes" id="UP000352698">
    <property type="component" value="Unassembled WGS sequence"/>
</dbReference>
<feature type="transmembrane region" description="Helical" evidence="5">
    <location>
        <begin position="118"/>
        <end position="139"/>
    </location>
</feature>
<evidence type="ECO:0000256" key="2">
    <source>
        <dbReference type="ARBA" id="ARBA00022692"/>
    </source>
</evidence>
<dbReference type="CDD" id="cd13128">
    <property type="entry name" value="MATE_Wzx_like"/>
    <property type="match status" value="1"/>
</dbReference>
<name>A0A7Z9ASF2_ENTHR</name>
<feature type="transmembrane region" description="Helical" evidence="5">
    <location>
        <begin position="321"/>
        <end position="341"/>
    </location>
</feature>
<proteinExistence type="predicted"/>
<dbReference type="InterPro" id="IPR002797">
    <property type="entry name" value="Polysacc_synth"/>
</dbReference>
<reference evidence="6 7" key="1">
    <citation type="submission" date="2019-05" db="EMBL/GenBank/DDBJ databases">
        <authorList>
            <consortium name="Pathogen Informatics"/>
        </authorList>
    </citation>
    <scope>NUCLEOTIDE SEQUENCE [LARGE SCALE GENOMIC DNA]</scope>
    <source>
        <strain evidence="6 7">NCTC12204</strain>
    </source>
</reference>
<feature type="transmembrane region" description="Helical" evidence="5">
    <location>
        <begin position="290"/>
        <end position="309"/>
    </location>
</feature>
<evidence type="ECO:0000256" key="1">
    <source>
        <dbReference type="ARBA" id="ARBA00004141"/>
    </source>
</evidence>
<dbReference type="PANTHER" id="PTHR43424">
    <property type="entry name" value="LOCUS PUTATIVE PROTEIN 1-RELATED"/>
    <property type="match status" value="1"/>
</dbReference>
<accession>A0A7Z9ASF2</accession>
<keyword evidence="4 5" id="KW-0472">Membrane</keyword>
<keyword evidence="3 5" id="KW-1133">Transmembrane helix</keyword>
<evidence type="ECO:0000256" key="5">
    <source>
        <dbReference type="SAM" id="Phobius"/>
    </source>
</evidence>
<dbReference type="EMBL" id="CABEEP010000001">
    <property type="protein sequence ID" value="VTQ58765.1"/>
    <property type="molecule type" value="Genomic_DNA"/>
</dbReference>
<feature type="transmembrane region" description="Helical" evidence="5">
    <location>
        <begin position="249"/>
        <end position="269"/>
    </location>
</feature>
<protein>
    <submittedName>
        <fullName evidence="6">Teichoic acid/polysaccharide export protein</fullName>
    </submittedName>
</protein>
<evidence type="ECO:0000256" key="4">
    <source>
        <dbReference type="ARBA" id="ARBA00023136"/>
    </source>
</evidence>
<feature type="transmembrane region" description="Helical" evidence="5">
    <location>
        <begin position="170"/>
        <end position="192"/>
    </location>
</feature>
<feature type="transmembrane region" description="Helical" evidence="5">
    <location>
        <begin position="53"/>
        <end position="70"/>
    </location>
</feature>
<evidence type="ECO:0000256" key="3">
    <source>
        <dbReference type="ARBA" id="ARBA00022989"/>
    </source>
</evidence>
<feature type="transmembrane region" description="Helical" evidence="5">
    <location>
        <begin position="146"/>
        <end position="164"/>
    </location>
</feature>
<sequence length="479" mass="54519">MEGIIELKHVLKNFGYQSLFQLTKIIMPIITVPIVSKALGPGGLGIFNYTNSITQYFVLVASLGISMYGNREIALVYNRKENISKTFWEICLLKAVLTCITLLVFLLFTTFLGNKIYFYIQSLTIIAVMFDISWFFMGIEDFRKTSMINLGIQFVTFILIIFLIKDSSDTILYVLLQSVGTLLSQLLTWLFIHKHINFKKVAFLDSFRHIRSSFEFFIPQVAILLYTNLNKTLLGVFIGSTAVGYYTNSLTINTVFITVITTLDMVLLPHMSGLYAKGNINKMVDIIDKTIHLQLYFSVPAMFGMLTVYDKLVPWFFGKEFLFINKVIPLFSILIVVMPLGMSISRQYLIPIGKVKIYNKSVLIGAVINILSNLILLPWIGFFGVVFSNLLAEIFVTVVRTKSFLNQTNFSFKKKNLLVIFCSSIIMWFVTRIITNGMSPTFLTNLIQVSIAVPIYFLLTSLFGYNPILSGLGKWKKEN</sequence>
<feature type="transmembrane region" description="Helical" evidence="5">
    <location>
        <begin position="91"/>
        <end position="112"/>
    </location>
</feature>